<dbReference type="PANTHER" id="PTHR23227:SF67">
    <property type="entry name" value="CRANIOFACIAL DEVELOPMENT PROTEIN 2-LIKE"/>
    <property type="match status" value="1"/>
</dbReference>
<dbReference type="Proteomes" id="UP000271974">
    <property type="component" value="Unassembled WGS sequence"/>
</dbReference>
<dbReference type="EMBL" id="RQTK01000341">
    <property type="protein sequence ID" value="RUS81369.1"/>
    <property type="molecule type" value="Genomic_DNA"/>
</dbReference>
<dbReference type="OrthoDB" id="6242194at2759"/>
<dbReference type="PANTHER" id="PTHR23227">
    <property type="entry name" value="BUCENTAUR RELATED"/>
    <property type="match status" value="1"/>
</dbReference>
<keyword evidence="2" id="KW-1185">Reference proteome</keyword>
<dbReference type="InterPro" id="IPR027124">
    <property type="entry name" value="Swc5/CFDP1/2"/>
</dbReference>
<dbReference type="SUPFAM" id="SSF56219">
    <property type="entry name" value="DNase I-like"/>
    <property type="match status" value="1"/>
</dbReference>
<dbReference type="Gene3D" id="3.60.10.10">
    <property type="entry name" value="Endonuclease/exonuclease/phosphatase"/>
    <property type="match status" value="1"/>
</dbReference>
<comment type="caution">
    <text evidence="1">The sequence shown here is derived from an EMBL/GenBank/DDBJ whole genome shotgun (WGS) entry which is preliminary data.</text>
</comment>
<organism evidence="1 2">
    <name type="scientific">Elysia chlorotica</name>
    <name type="common">Eastern emerald elysia</name>
    <name type="synonym">Sea slug</name>
    <dbReference type="NCBI Taxonomy" id="188477"/>
    <lineage>
        <taxon>Eukaryota</taxon>
        <taxon>Metazoa</taxon>
        <taxon>Spiralia</taxon>
        <taxon>Lophotrochozoa</taxon>
        <taxon>Mollusca</taxon>
        <taxon>Gastropoda</taxon>
        <taxon>Heterobranchia</taxon>
        <taxon>Euthyneura</taxon>
        <taxon>Panpulmonata</taxon>
        <taxon>Sacoglossa</taxon>
        <taxon>Placobranchoidea</taxon>
        <taxon>Plakobranchidae</taxon>
        <taxon>Elysia</taxon>
    </lineage>
</organism>
<protein>
    <recommendedName>
        <fullName evidence="3">Endonuclease/exonuclease/phosphatase domain-containing protein</fullName>
    </recommendedName>
</protein>
<sequence length="314" mass="35971">MDRIWKVVLASGETIIYSGLAEGETHMHGVALMMSHKATGALLSWEPLSPRVLTARFNSKGRKVTVIQCYAPTNTADIEDKEDFYEQIQAAIDKTPKRDMKILMGDLNAKVGADNTDRELIMGRHGVGQQNENGELFTEFCSFNDLTIGGTLFPHKIIHKTTWTSPDGKTENQIDHITIETWRVTKTNSKKIQGFTNRCLRNILGVHWPEVISNEELWERTRQTPVETEIMKRKWGWIGHTLRKPASNITRQALDWNPQGKRKVGRPKQSWRRSVEEEVKASGTTWAELKRTCQNRVRWRSFVEALCSSRNQEA</sequence>
<evidence type="ECO:0000313" key="1">
    <source>
        <dbReference type="EMBL" id="RUS81369.1"/>
    </source>
</evidence>
<name>A0A433TII7_ELYCH</name>
<accession>A0A433TII7</accession>
<dbReference type="CDD" id="cd09076">
    <property type="entry name" value="L1-EN"/>
    <property type="match status" value="1"/>
</dbReference>
<gene>
    <name evidence="1" type="ORF">EGW08_010867</name>
</gene>
<dbReference type="AlphaFoldDB" id="A0A433TII7"/>
<evidence type="ECO:0000313" key="2">
    <source>
        <dbReference type="Proteomes" id="UP000271974"/>
    </source>
</evidence>
<proteinExistence type="predicted"/>
<dbReference type="InterPro" id="IPR036691">
    <property type="entry name" value="Endo/exonu/phosph_ase_sf"/>
</dbReference>
<dbReference type="STRING" id="188477.A0A433TII7"/>
<evidence type="ECO:0008006" key="3">
    <source>
        <dbReference type="Google" id="ProtNLM"/>
    </source>
</evidence>
<reference evidence="1 2" key="1">
    <citation type="submission" date="2019-01" db="EMBL/GenBank/DDBJ databases">
        <title>A draft genome assembly of the solar-powered sea slug Elysia chlorotica.</title>
        <authorList>
            <person name="Cai H."/>
            <person name="Li Q."/>
            <person name="Fang X."/>
            <person name="Li J."/>
            <person name="Curtis N.E."/>
            <person name="Altenburger A."/>
            <person name="Shibata T."/>
            <person name="Feng M."/>
            <person name="Maeda T."/>
            <person name="Schwartz J.A."/>
            <person name="Shigenobu S."/>
            <person name="Lundholm N."/>
            <person name="Nishiyama T."/>
            <person name="Yang H."/>
            <person name="Hasebe M."/>
            <person name="Li S."/>
            <person name="Pierce S.K."/>
            <person name="Wang J."/>
        </authorList>
    </citation>
    <scope>NUCLEOTIDE SEQUENCE [LARGE SCALE GENOMIC DNA]</scope>
    <source>
        <strain evidence="1">EC2010</strain>
        <tissue evidence="1">Whole organism of an adult</tissue>
    </source>
</reference>